<reference evidence="1 2" key="1">
    <citation type="submission" date="2019-07" db="EMBL/GenBank/DDBJ databases">
        <title>Finished genome of Venturia effusa.</title>
        <authorList>
            <person name="Young C.A."/>
            <person name="Cox M.P."/>
            <person name="Ganley A.R.D."/>
            <person name="David W.J."/>
        </authorList>
    </citation>
    <scope>NUCLEOTIDE SEQUENCE [LARGE SCALE GENOMIC DNA]</scope>
    <source>
        <strain evidence="2">albino</strain>
    </source>
</reference>
<gene>
    <name evidence="1" type="ORF">FKW77_008974</name>
</gene>
<dbReference type="EMBL" id="CP042194">
    <property type="protein sequence ID" value="QDS74024.1"/>
    <property type="molecule type" value="Genomic_DNA"/>
</dbReference>
<dbReference type="Proteomes" id="UP000316270">
    <property type="component" value="Chromosome 10"/>
</dbReference>
<accession>A0A517LEH1</accession>
<dbReference type="OrthoDB" id="5326346at2759"/>
<sequence>MSKSPYKSTSVKMKKTETIAIPSRYDFTIHVGEDYRGQPLCSFRVARSSMTTSSDVWAFDLESAHERGEDNFWYRADSPEAFRIILNIIHGRPSANPKSVTQAVLHQVAKSAARYRVVGELQDFIGSREKLLNKGIPHTANRYARSTNFEQRIETSVVFQQFKSFDKALTEVVRTTDLGIVSQVIVHPKSRRIMARSAPNQSAGKSVIRVNLPGQDHSIFSSEVEMQAGMRKAELDAEVNRFLLEAESGLANHCTVRTSKTANKCRNSIVGSIRCGMTVYEHNEFTLEKYAQHLRSIEITPSHAAHQRCVDALDWEGRITRIYERKFGWSGAILSQFPDVKMRKKKPRYMISSTYGSRDFDDNRDFEELDDSN</sequence>
<name>A0A517LEH1_9PEZI</name>
<protein>
    <submittedName>
        <fullName evidence="1">Uncharacterized protein</fullName>
    </submittedName>
</protein>
<organism evidence="1 2">
    <name type="scientific">Venturia effusa</name>
    <dbReference type="NCBI Taxonomy" id="50376"/>
    <lineage>
        <taxon>Eukaryota</taxon>
        <taxon>Fungi</taxon>
        <taxon>Dikarya</taxon>
        <taxon>Ascomycota</taxon>
        <taxon>Pezizomycotina</taxon>
        <taxon>Dothideomycetes</taxon>
        <taxon>Pleosporomycetidae</taxon>
        <taxon>Venturiales</taxon>
        <taxon>Venturiaceae</taxon>
        <taxon>Venturia</taxon>
    </lineage>
</organism>
<proteinExistence type="predicted"/>
<evidence type="ECO:0000313" key="2">
    <source>
        <dbReference type="Proteomes" id="UP000316270"/>
    </source>
</evidence>
<dbReference type="AlphaFoldDB" id="A0A517LEH1"/>
<evidence type="ECO:0000313" key="1">
    <source>
        <dbReference type="EMBL" id="QDS74024.1"/>
    </source>
</evidence>
<keyword evidence="2" id="KW-1185">Reference proteome</keyword>